<evidence type="ECO:0000256" key="1">
    <source>
        <dbReference type="ARBA" id="ARBA00022737"/>
    </source>
</evidence>
<dbReference type="Proteomes" id="UP000265200">
    <property type="component" value="Chromosome 6"/>
</dbReference>
<dbReference type="PANTHER" id="PTHR23055:SF85">
    <property type="entry name" value="SI:CH211-245J22.3"/>
    <property type="match status" value="1"/>
</dbReference>
<reference evidence="2" key="4">
    <citation type="submission" date="2025-09" db="UniProtKB">
        <authorList>
            <consortium name="Ensembl"/>
        </authorList>
    </citation>
    <scope>IDENTIFICATION</scope>
    <source>
        <strain evidence="2">HSOK</strain>
    </source>
</reference>
<protein>
    <submittedName>
        <fullName evidence="2">Si:ch211-245j22.3</fullName>
    </submittedName>
</protein>
<dbReference type="InterPro" id="IPR028846">
    <property type="entry name" value="Recoverin"/>
</dbReference>
<dbReference type="InterPro" id="IPR011992">
    <property type="entry name" value="EF-hand-dom_pair"/>
</dbReference>
<reference evidence="2" key="3">
    <citation type="submission" date="2025-08" db="UniProtKB">
        <authorList>
            <consortium name="Ensembl"/>
        </authorList>
    </citation>
    <scope>IDENTIFICATION</scope>
    <source>
        <strain evidence="2">HSOK</strain>
    </source>
</reference>
<keyword evidence="1" id="KW-0677">Repeat</keyword>
<reference key="1">
    <citation type="journal article" date="2007" name="Nature">
        <title>The medaka draft genome and insights into vertebrate genome evolution.</title>
        <authorList>
            <person name="Kasahara M."/>
            <person name="Naruse K."/>
            <person name="Sasaki S."/>
            <person name="Nakatani Y."/>
            <person name="Qu W."/>
            <person name="Ahsan B."/>
            <person name="Yamada T."/>
            <person name="Nagayasu Y."/>
            <person name="Doi K."/>
            <person name="Kasai Y."/>
            <person name="Jindo T."/>
            <person name="Kobayashi D."/>
            <person name="Shimada A."/>
            <person name="Toyoda A."/>
            <person name="Kuroki Y."/>
            <person name="Fujiyama A."/>
            <person name="Sasaki T."/>
            <person name="Shimizu A."/>
            <person name="Asakawa S."/>
            <person name="Shimizu N."/>
            <person name="Hashimoto S."/>
            <person name="Yang J."/>
            <person name="Lee Y."/>
            <person name="Matsushima K."/>
            <person name="Sugano S."/>
            <person name="Sakaizumi M."/>
            <person name="Narita T."/>
            <person name="Ohishi K."/>
            <person name="Haga S."/>
            <person name="Ohta F."/>
            <person name="Nomoto H."/>
            <person name="Nogata K."/>
            <person name="Morishita T."/>
            <person name="Endo T."/>
            <person name="Shin-I T."/>
            <person name="Takeda H."/>
            <person name="Morishita S."/>
            <person name="Kohara Y."/>
        </authorList>
    </citation>
    <scope>NUCLEOTIDE SEQUENCE [LARGE SCALE GENOMIC DNA]</scope>
    <source>
        <strain>Hd-rR</strain>
    </source>
</reference>
<organism evidence="2 3">
    <name type="scientific">Oryzias latipes</name>
    <name type="common">Japanese rice fish</name>
    <name type="synonym">Japanese killifish</name>
    <dbReference type="NCBI Taxonomy" id="8090"/>
    <lineage>
        <taxon>Eukaryota</taxon>
        <taxon>Metazoa</taxon>
        <taxon>Chordata</taxon>
        <taxon>Craniata</taxon>
        <taxon>Vertebrata</taxon>
        <taxon>Euteleostomi</taxon>
        <taxon>Actinopterygii</taxon>
        <taxon>Neopterygii</taxon>
        <taxon>Teleostei</taxon>
        <taxon>Neoteleostei</taxon>
        <taxon>Acanthomorphata</taxon>
        <taxon>Ovalentaria</taxon>
        <taxon>Atherinomorphae</taxon>
        <taxon>Beloniformes</taxon>
        <taxon>Adrianichthyidae</taxon>
        <taxon>Oryziinae</taxon>
        <taxon>Oryzias</taxon>
    </lineage>
</organism>
<evidence type="ECO:0000313" key="3">
    <source>
        <dbReference type="Proteomes" id="UP000265200"/>
    </source>
</evidence>
<dbReference type="SUPFAM" id="SSF47473">
    <property type="entry name" value="EF-hand"/>
    <property type="match status" value="1"/>
</dbReference>
<reference evidence="2 3" key="2">
    <citation type="submission" date="2017-04" db="EMBL/GenBank/DDBJ databases">
        <title>CpG methylation of centromeres and impact of large insertions on vertebrate speciation.</title>
        <authorList>
            <person name="Ichikawa K."/>
            <person name="Yoshimura J."/>
            <person name="Morishita S."/>
        </authorList>
    </citation>
    <scope>NUCLEOTIDE SEQUENCE</scope>
    <source>
        <strain evidence="2 3">HSOK</strain>
    </source>
</reference>
<proteinExistence type="predicted"/>
<dbReference type="PANTHER" id="PTHR23055">
    <property type="entry name" value="CALCIUM BINDING PROTEINS"/>
    <property type="match status" value="1"/>
</dbReference>
<sequence>SSPASTCGLRKGGGFVTRKKFITAFLFEFKRYFCDGAAGGESADNAEQNFQTLDNNKVSKMFVAISMLIKSSAVEKLCWSFKFYGKNKDGTVTKKTCWSLCRCVCFVVTMHKCKKKTPTLFEFINRIFVEQGKNNAVISLEEFTERAPHDDWIREKLECDPSPVNEKRPV</sequence>
<dbReference type="AlphaFoldDB" id="A0A3P9HUE5"/>
<dbReference type="Gene3D" id="1.10.238.10">
    <property type="entry name" value="EF-hand"/>
    <property type="match status" value="2"/>
</dbReference>
<accession>A0A3P9HUE5</accession>
<dbReference type="GO" id="GO:0005509">
    <property type="term" value="F:calcium ion binding"/>
    <property type="evidence" value="ECO:0007669"/>
    <property type="project" value="InterPro"/>
</dbReference>
<dbReference type="Ensembl" id="ENSORLT00015018235.1">
    <property type="protein sequence ID" value="ENSORLP00015011401.1"/>
    <property type="gene ID" value="ENSORLG00015012202.1"/>
</dbReference>
<name>A0A3P9HUE5_ORYLA</name>
<evidence type="ECO:0000313" key="2">
    <source>
        <dbReference type="Ensembl" id="ENSORLP00015011401.1"/>
    </source>
</evidence>